<dbReference type="RefSeq" id="WP_081350514.1">
    <property type="nucleotide sequence ID" value="NZ_FOAT01000008.1"/>
</dbReference>
<dbReference type="GO" id="GO:0016020">
    <property type="term" value="C:membrane"/>
    <property type="evidence" value="ECO:0007669"/>
    <property type="project" value="InterPro"/>
</dbReference>
<dbReference type="Pfam" id="PF02518">
    <property type="entry name" value="HATPase_c"/>
    <property type="match status" value="1"/>
</dbReference>
<feature type="domain" description="Signal transduction histidine kinase internal region" evidence="3">
    <location>
        <begin position="271"/>
        <end position="347"/>
    </location>
</feature>
<evidence type="ECO:0000313" key="5">
    <source>
        <dbReference type="Proteomes" id="UP000186015"/>
    </source>
</evidence>
<dbReference type="PANTHER" id="PTHR34220">
    <property type="entry name" value="SENSOR HISTIDINE KINASE YPDA"/>
    <property type="match status" value="1"/>
</dbReference>
<feature type="domain" description="Histidine kinase/HSP90-like ATPase" evidence="2">
    <location>
        <begin position="365"/>
        <end position="455"/>
    </location>
</feature>
<proteinExistence type="predicted"/>
<evidence type="ECO:0000313" key="4">
    <source>
        <dbReference type="EMBL" id="SEK96101.1"/>
    </source>
</evidence>
<feature type="transmembrane region" description="Helical" evidence="1">
    <location>
        <begin position="57"/>
        <end position="78"/>
    </location>
</feature>
<name>A0A1H7LAZ2_RUMAL</name>
<dbReference type="SUPFAM" id="SSF55874">
    <property type="entry name" value="ATPase domain of HSP90 chaperone/DNA topoisomerase II/histidine kinase"/>
    <property type="match status" value="1"/>
</dbReference>
<keyword evidence="4" id="KW-0418">Kinase</keyword>
<sequence>MESLISHLGAMQFAQIIVKCWNECFILFLLYSMLVGRQDDKRYQVINSRAVLLTKELTLFYISVLIYNLSDIFILIFGGHESKAAYYIIRIATFVYYASCAGITQFLLKIIRKYIADKHGLRGLRRVIVTVQAVQYLLYALLISNRYTWIFYQITEDNRYERSWGFPIWQLTTIITYIFIICVTVIEWKRIYNFLAKAVITAAGFHTVAMIVSLNMTYNLNSTMASFAALILFTLHEQNKKDSFIRSIQELERMQTELAESNYLLEQSKNQLLIAQIQPHFINNSLMTLCARSREYPEVYEGLKYFSMYLRSHFDILSEESPITFEQEMDNIEAYLTLERINYKDKLQVDYNIMCDDFMVPALSVQPLVENAVRHGISRENGGTVGISSFRKDGYIVIEVKDDGTGDRPDIEKNKERRGVGLENIIKRLDLVCGGRLELMKVPDGTVARITIKEESGDEKIDNAVG</sequence>
<accession>A0A1H7LAZ2</accession>
<organism evidence="4 5">
    <name type="scientific">Ruminococcus albus</name>
    <dbReference type="NCBI Taxonomy" id="1264"/>
    <lineage>
        <taxon>Bacteria</taxon>
        <taxon>Bacillati</taxon>
        <taxon>Bacillota</taxon>
        <taxon>Clostridia</taxon>
        <taxon>Eubacteriales</taxon>
        <taxon>Oscillospiraceae</taxon>
        <taxon>Ruminococcus</taxon>
    </lineage>
</organism>
<evidence type="ECO:0000259" key="2">
    <source>
        <dbReference type="Pfam" id="PF02518"/>
    </source>
</evidence>
<evidence type="ECO:0000256" key="1">
    <source>
        <dbReference type="SAM" id="Phobius"/>
    </source>
</evidence>
<keyword evidence="1" id="KW-0812">Transmembrane</keyword>
<dbReference type="InterPro" id="IPR036890">
    <property type="entry name" value="HATPase_C_sf"/>
</dbReference>
<dbReference type="OrthoDB" id="138378at2"/>
<feature type="transmembrane region" description="Helical" evidence="1">
    <location>
        <begin position="168"/>
        <end position="187"/>
    </location>
</feature>
<dbReference type="Proteomes" id="UP000186015">
    <property type="component" value="Unassembled WGS sequence"/>
</dbReference>
<dbReference type="Pfam" id="PF06580">
    <property type="entry name" value="His_kinase"/>
    <property type="match status" value="1"/>
</dbReference>
<dbReference type="AlphaFoldDB" id="A0A1H7LAZ2"/>
<feature type="transmembrane region" description="Helical" evidence="1">
    <location>
        <begin position="194"/>
        <end position="212"/>
    </location>
</feature>
<dbReference type="InterPro" id="IPR003594">
    <property type="entry name" value="HATPase_dom"/>
</dbReference>
<evidence type="ECO:0000259" key="3">
    <source>
        <dbReference type="Pfam" id="PF06580"/>
    </source>
</evidence>
<dbReference type="PANTHER" id="PTHR34220:SF7">
    <property type="entry name" value="SENSOR HISTIDINE KINASE YPDA"/>
    <property type="match status" value="1"/>
</dbReference>
<dbReference type="InterPro" id="IPR010559">
    <property type="entry name" value="Sig_transdc_His_kin_internal"/>
</dbReference>
<keyword evidence="1" id="KW-1133">Transmembrane helix</keyword>
<feature type="transmembrane region" description="Helical" evidence="1">
    <location>
        <begin position="84"/>
        <end position="107"/>
    </location>
</feature>
<keyword evidence="4" id="KW-0808">Transferase</keyword>
<feature type="transmembrane region" description="Helical" evidence="1">
    <location>
        <begin position="127"/>
        <end position="148"/>
    </location>
</feature>
<dbReference type="GO" id="GO:0000155">
    <property type="term" value="F:phosphorelay sensor kinase activity"/>
    <property type="evidence" value="ECO:0007669"/>
    <property type="project" value="InterPro"/>
</dbReference>
<gene>
    <name evidence="4" type="ORF">SAMN05216469_108140</name>
</gene>
<reference evidence="4 5" key="1">
    <citation type="submission" date="2016-10" db="EMBL/GenBank/DDBJ databases">
        <authorList>
            <person name="de Groot N.N."/>
        </authorList>
    </citation>
    <scope>NUCLEOTIDE SEQUENCE [LARGE SCALE GENOMIC DNA]</scope>
    <source>
        <strain evidence="4 5">KH2T6</strain>
    </source>
</reference>
<dbReference type="Gene3D" id="3.30.565.10">
    <property type="entry name" value="Histidine kinase-like ATPase, C-terminal domain"/>
    <property type="match status" value="1"/>
</dbReference>
<dbReference type="EMBL" id="FOAT01000008">
    <property type="protein sequence ID" value="SEK96101.1"/>
    <property type="molecule type" value="Genomic_DNA"/>
</dbReference>
<protein>
    <submittedName>
        <fullName evidence="4">Histidine kinase</fullName>
    </submittedName>
</protein>
<dbReference type="InterPro" id="IPR050640">
    <property type="entry name" value="Bact_2-comp_sensor_kinase"/>
</dbReference>
<keyword evidence="1" id="KW-0472">Membrane</keyword>
<feature type="transmembrane region" description="Helical" evidence="1">
    <location>
        <begin position="12"/>
        <end position="36"/>
    </location>
</feature>